<protein>
    <submittedName>
        <fullName evidence="1">Uncharacterized protein</fullName>
    </submittedName>
</protein>
<dbReference type="AlphaFoldDB" id="A0A0K2TJJ9"/>
<name>A0A0K2TJJ9_LEPSM</name>
<reference evidence="1" key="1">
    <citation type="submission" date="2014-05" db="EMBL/GenBank/DDBJ databases">
        <authorList>
            <person name="Chronopoulou M."/>
        </authorList>
    </citation>
    <scope>NUCLEOTIDE SEQUENCE</scope>
    <source>
        <tissue evidence="1">Whole organism</tissue>
    </source>
</reference>
<accession>A0A0K2TJJ9</accession>
<sequence length="72" mass="8466">TRKRKNEYKKQRSTKTVYINLLLVDVENKLISKEKNNKLCHLRPCCKVHELIWACGVFTIIRDVRPPTGVKT</sequence>
<dbReference type="EMBL" id="HACA01008619">
    <property type="protein sequence ID" value="CDW25980.1"/>
    <property type="molecule type" value="Transcribed_RNA"/>
</dbReference>
<feature type="non-terminal residue" evidence="1">
    <location>
        <position position="1"/>
    </location>
</feature>
<evidence type="ECO:0000313" key="1">
    <source>
        <dbReference type="EMBL" id="CDW25980.1"/>
    </source>
</evidence>
<proteinExistence type="predicted"/>
<organism evidence="1">
    <name type="scientific">Lepeophtheirus salmonis</name>
    <name type="common">Salmon louse</name>
    <name type="synonym">Caligus salmonis</name>
    <dbReference type="NCBI Taxonomy" id="72036"/>
    <lineage>
        <taxon>Eukaryota</taxon>
        <taxon>Metazoa</taxon>
        <taxon>Ecdysozoa</taxon>
        <taxon>Arthropoda</taxon>
        <taxon>Crustacea</taxon>
        <taxon>Multicrustacea</taxon>
        <taxon>Hexanauplia</taxon>
        <taxon>Copepoda</taxon>
        <taxon>Siphonostomatoida</taxon>
        <taxon>Caligidae</taxon>
        <taxon>Lepeophtheirus</taxon>
    </lineage>
</organism>